<dbReference type="EMBL" id="CAAHDD010000003">
    <property type="protein sequence ID" value="VGM15305.1"/>
    <property type="molecule type" value="Genomic_DNA"/>
</dbReference>
<evidence type="ECO:0000313" key="2">
    <source>
        <dbReference type="EMBL" id="VGM15305.1"/>
    </source>
</evidence>
<dbReference type="AlphaFoldDB" id="A0A486G7D9"/>
<sequence>MRFFSRRSIIKGFMPLPFYMFATSSHAERSRTNESPPTVAFNYEKDFLSKFYGIPTEKIGFLEIGTDVTDLDLIIDNENNKIWWCSEISSTINGWSFPPNNKGNRLALSTQDGIIYAHAFVHALDVNSIEELTYLPCLSNTVVKVITGPRKGIFRFHIGDFSSHLLQDPNNGIFVPSSKDKEGRLGCWVRDYGQSSAYIIDRSIYVNVNWFGADPSGAGWSSDAIYSAFQISNCVEFDGLYKYKGRAIPSGNFSIKGNNSTINIDKDTTLFCCLKTIGMIHVENINLNGGKICFDFFRVKRCDYTVTRTLKNINFKNYTFMAIRLPMIDCPWWTIESCVFIGCLSNGTIGLWNNGGDNNSIRFNKFYKNEVHISTSLPHSHNLIFNNDFGQFEENDIPRANIWIRVPDNIPPFTGGTGVLSIENNKFGNENECVNDVKLLLANIIAEDCLPNYKSCLGGIPACHIIFKHNFHLSRASKPAHWMRSVGGWMPQNLIFELDNLQYSSFMHGDRYFCFMDHHNSDYYAIQIRPLAYRDSNLIFRGEVSNNANISFDFIGVSSSIWDGDPDTHSSYSAGIGLATKDLTECILPRVDINEGAIVIPSNDSLGFNEAINITLSNSNSLVSQKLSPIVSASPAWIQGELFLPNNTSLSEVLIDVVYFFDFKQKDLTFNNRFQVLVKKNQWTSYSFPLTARRTDIHYIGIRPSFETKTFPFSVIWGRSRLYLSRAPGVVGNHKFDNLILNDLPTNPAGLPSGALWRDKENSNILKIKD</sequence>
<dbReference type="Proteomes" id="UP000376235">
    <property type="component" value="Unassembled WGS sequence"/>
</dbReference>
<evidence type="ECO:0000313" key="3">
    <source>
        <dbReference type="Proteomes" id="UP000376235"/>
    </source>
</evidence>
<protein>
    <submittedName>
        <fullName evidence="2">Uncharacterized protein</fullName>
    </submittedName>
</protein>
<gene>
    <name evidence="2" type="ORF">SAMEA4873559_01444</name>
    <name evidence="1" type="ORF">SAMEA4873632_01994</name>
</gene>
<organism evidence="2">
    <name type="scientific">Klebsiella pneumoniae</name>
    <dbReference type="NCBI Taxonomy" id="573"/>
    <lineage>
        <taxon>Bacteria</taxon>
        <taxon>Pseudomonadati</taxon>
        <taxon>Pseudomonadota</taxon>
        <taxon>Gammaproteobacteria</taxon>
        <taxon>Enterobacterales</taxon>
        <taxon>Enterobacteriaceae</taxon>
        <taxon>Klebsiella/Raoultella group</taxon>
        <taxon>Klebsiella</taxon>
        <taxon>Klebsiella pneumoniae complex</taxon>
    </lineage>
</organism>
<proteinExistence type="predicted"/>
<accession>A0A486G7D9</accession>
<dbReference type="EMBL" id="CAAHCC010000003">
    <property type="protein sequence ID" value="VGK81573.1"/>
    <property type="molecule type" value="Genomic_DNA"/>
</dbReference>
<name>A0A486G7D9_KLEPN</name>
<reference evidence="2 3" key="1">
    <citation type="submission" date="2019-03" db="EMBL/GenBank/DDBJ databases">
        <authorList>
            <consortium name="Pathogen Informatics"/>
        </authorList>
    </citation>
    <scope>NUCLEOTIDE SEQUENCE</scope>
    <source>
        <strain evidence="2">5012STDY7626358</strain>
        <strain evidence="1 3">5012STDY7626430</strain>
    </source>
</reference>
<evidence type="ECO:0000313" key="1">
    <source>
        <dbReference type="EMBL" id="VGK81573.1"/>
    </source>
</evidence>